<proteinExistence type="predicted"/>
<dbReference type="EMBL" id="MU276829">
    <property type="protein sequence ID" value="KAI0037612.1"/>
    <property type="molecule type" value="Genomic_DNA"/>
</dbReference>
<sequence>MLALAISHQVRKKIAAGVYEPSNSLYRLKWFCVAKKDRKLRIVHSLEPLNTVTVAHSGVPPIQEHLAEQFGGRACGGILDLYVGYD</sequence>
<dbReference type="Proteomes" id="UP000814033">
    <property type="component" value="Unassembled WGS sequence"/>
</dbReference>
<gene>
    <name evidence="1" type="ORF">FA95DRAFT_1506766</name>
</gene>
<reference evidence="1" key="2">
    <citation type="journal article" date="2022" name="New Phytol.">
        <title>Evolutionary transition to the ectomycorrhizal habit in the genomes of a hyperdiverse lineage of mushroom-forming fungi.</title>
        <authorList>
            <person name="Looney B."/>
            <person name="Miyauchi S."/>
            <person name="Morin E."/>
            <person name="Drula E."/>
            <person name="Courty P.E."/>
            <person name="Kohler A."/>
            <person name="Kuo A."/>
            <person name="LaButti K."/>
            <person name="Pangilinan J."/>
            <person name="Lipzen A."/>
            <person name="Riley R."/>
            <person name="Andreopoulos W."/>
            <person name="He G."/>
            <person name="Johnson J."/>
            <person name="Nolan M."/>
            <person name="Tritt A."/>
            <person name="Barry K.W."/>
            <person name="Grigoriev I.V."/>
            <person name="Nagy L.G."/>
            <person name="Hibbett D."/>
            <person name="Henrissat B."/>
            <person name="Matheny P.B."/>
            <person name="Labbe J."/>
            <person name="Martin F.M."/>
        </authorList>
    </citation>
    <scope>NUCLEOTIDE SEQUENCE</scope>
    <source>
        <strain evidence="1">FP105234-sp</strain>
    </source>
</reference>
<evidence type="ECO:0000313" key="2">
    <source>
        <dbReference type="Proteomes" id="UP000814033"/>
    </source>
</evidence>
<keyword evidence="2" id="KW-1185">Reference proteome</keyword>
<protein>
    <submittedName>
        <fullName evidence="1">Uncharacterized protein</fullName>
    </submittedName>
</protein>
<reference evidence="1" key="1">
    <citation type="submission" date="2021-02" db="EMBL/GenBank/DDBJ databases">
        <authorList>
            <consortium name="DOE Joint Genome Institute"/>
            <person name="Ahrendt S."/>
            <person name="Looney B.P."/>
            <person name="Miyauchi S."/>
            <person name="Morin E."/>
            <person name="Drula E."/>
            <person name="Courty P.E."/>
            <person name="Chicoki N."/>
            <person name="Fauchery L."/>
            <person name="Kohler A."/>
            <person name="Kuo A."/>
            <person name="Labutti K."/>
            <person name="Pangilinan J."/>
            <person name="Lipzen A."/>
            <person name="Riley R."/>
            <person name="Andreopoulos W."/>
            <person name="He G."/>
            <person name="Johnson J."/>
            <person name="Barry K.W."/>
            <person name="Grigoriev I.V."/>
            <person name="Nagy L."/>
            <person name="Hibbett D."/>
            <person name="Henrissat B."/>
            <person name="Matheny P.B."/>
            <person name="Labbe J."/>
            <person name="Martin F."/>
        </authorList>
    </citation>
    <scope>NUCLEOTIDE SEQUENCE</scope>
    <source>
        <strain evidence="1">FP105234-sp</strain>
    </source>
</reference>
<name>A0ACB8R176_9AGAM</name>
<organism evidence="1 2">
    <name type="scientific">Auriscalpium vulgare</name>
    <dbReference type="NCBI Taxonomy" id="40419"/>
    <lineage>
        <taxon>Eukaryota</taxon>
        <taxon>Fungi</taxon>
        <taxon>Dikarya</taxon>
        <taxon>Basidiomycota</taxon>
        <taxon>Agaricomycotina</taxon>
        <taxon>Agaricomycetes</taxon>
        <taxon>Russulales</taxon>
        <taxon>Auriscalpiaceae</taxon>
        <taxon>Auriscalpium</taxon>
    </lineage>
</organism>
<accession>A0ACB8R176</accession>
<feature type="non-terminal residue" evidence="1">
    <location>
        <position position="86"/>
    </location>
</feature>
<comment type="caution">
    <text evidence="1">The sequence shown here is derived from an EMBL/GenBank/DDBJ whole genome shotgun (WGS) entry which is preliminary data.</text>
</comment>
<evidence type="ECO:0000313" key="1">
    <source>
        <dbReference type="EMBL" id="KAI0037612.1"/>
    </source>
</evidence>